<feature type="compositionally biased region" description="Polar residues" evidence="3">
    <location>
        <begin position="1"/>
        <end position="18"/>
    </location>
</feature>
<dbReference type="SMART" id="SM00471">
    <property type="entry name" value="HDc"/>
    <property type="match status" value="1"/>
</dbReference>
<dbReference type="EMBL" id="BAEP01000070">
    <property type="protein sequence ID" value="GAC25818.1"/>
    <property type="molecule type" value="Genomic_DNA"/>
</dbReference>
<dbReference type="InterPro" id="IPR023023">
    <property type="entry name" value="dNTPase_2"/>
</dbReference>
<accession>K6ZA41</accession>
<gene>
    <name evidence="5" type="primary">dgt</name>
    <name evidence="5" type="ORF">GMES_3541</name>
</gene>
<evidence type="ECO:0000313" key="6">
    <source>
        <dbReference type="Proteomes" id="UP000006263"/>
    </source>
</evidence>
<keyword evidence="1 2" id="KW-0378">Hydrolase</keyword>
<dbReference type="Pfam" id="PF01966">
    <property type="entry name" value="HD"/>
    <property type="match status" value="1"/>
</dbReference>
<dbReference type="Gene3D" id="1.10.3210.10">
    <property type="entry name" value="Hypothetical protein af1432"/>
    <property type="match status" value="2"/>
</dbReference>
<dbReference type="CDD" id="cd00077">
    <property type="entry name" value="HDc"/>
    <property type="match status" value="1"/>
</dbReference>
<dbReference type="GO" id="GO:0008832">
    <property type="term" value="F:dGTPase activity"/>
    <property type="evidence" value="ECO:0007669"/>
    <property type="project" value="TreeGrafter"/>
</dbReference>
<evidence type="ECO:0000256" key="2">
    <source>
        <dbReference type="HAMAP-Rule" id="MF_01212"/>
    </source>
</evidence>
<dbReference type="InterPro" id="IPR003607">
    <property type="entry name" value="HD/PDEase_dom"/>
</dbReference>
<dbReference type="HAMAP" id="MF_01212">
    <property type="entry name" value="dGTPase_type2"/>
    <property type="match status" value="1"/>
</dbReference>
<dbReference type="PANTHER" id="PTHR11373:SF40">
    <property type="entry name" value="DEOXYGUANOSINETRIPHOSPHATE TRIPHOSPHOHYDROLASE-LIKE PROTEIN 2"/>
    <property type="match status" value="1"/>
</dbReference>
<name>K6ZA41_9ALTE</name>
<dbReference type="InterPro" id="IPR006261">
    <property type="entry name" value="dGTPase"/>
</dbReference>
<dbReference type="InterPro" id="IPR006674">
    <property type="entry name" value="HD_domain"/>
</dbReference>
<comment type="caution">
    <text evidence="5">The sequence shown here is derived from an EMBL/GenBank/DDBJ whole genome shotgun (WGS) entry which is preliminary data.</text>
</comment>
<sequence>MQRKAQQTTREVTRQKSMWSARHFSQHVQRDGDHRSPFQRDKARILHSAAFRRLQAKTQVLGVGMSDFYRTRLTHSLEASQIGQGIAAQLRQKHPELTETLGLNDTLIEALCLAHDIGHPPFGHGGEVALHYMMRDHGGFEGNGQTFRIVTQLEPYTPANGMNLSRRTLLGLVKYPNFIPSLTNIKPSEIERDLSHRNVKAADWVPPKGLYECDKNMFDWLMAPLSQEDQTLFGQILNSPSEQRHHKTKYKSFDCSIMELADDIAYGIHDLEDAIVMGIVNLQQFEAQIVEPIEALSDTWLAGHISMLAKKLFSQHHHERKDAIGALVNSFITHIDITLTDPAYQNELLKYNAVFLTEYEQALSIFKQFVFRQVIRKPEIQMLEYKGQQVVMGLFEAFASDPERLLPENTRQRWLKAHSNNNGMRIISDYIAGMTDEFASRLYANLFIPKSGASPDSLGI</sequence>
<dbReference type="Proteomes" id="UP000006263">
    <property type="component" value="Unassembled WGS sequence"/>
</dbReference>
<evidence type="ECO:0000256" key="1">
    <source>
        <dbReference type="ARBA" id="ARBA00022801"/>
    </source>
</evidence>
<protein>
    <recommendedName>
        <fullName evidence="2">Deoxyguanosinetriphosphate triphosphohydrolase-like protein</fullName>
    </recommendedName>
</protein>
<dbReference type="GO" id="GO:0006203">
    <property type="term" value="P:dGTP catabolic process"/>
    <property type="evidence" value="ECO:0007669"/>
    <property type="project" value="TreeGrafter"/>
</dbReference>
<dbReference type="NCBIfam" id="NF003701">
    <property type="entry name" value="PRK05318.1"/>
    <property type="match status" value="1"/>
</dbReference>
<organism evidence="5 6">
    <name type="scientific">Paraglaciecola mesophila KMM 241</name>
    <dbReference type="NCBI Taxonomy" id="1128912"/>
    <lineage>
        <taxon>Bacteria</taxon>
        <taxon>Pseudomonadati</taxon>
        <taxon>Pseudomonadota</taxon>
        <taxon>Gammaproteobacteria</taxon>
        <taxon>Alteromonadales</taxon>
        <taxon>Alteromonadaceae</taxon>
        <taxon>Paraglaciecola</taxon>
    </lineage>
</organism>
<dbReference type="eggNOG" id="COG0232">
    <property type="taxonomic scope" value="Bacteria"/>
</dbReference>
<dbReference type="PROSITE" id="PS51831">
    <property type="entry name" value="HD"/>
    <property type="match status" value="1"/>
</dbReference>
<feature type="compositionally biased region" description="Basic and acidic residues" evidence="3">
    <location>
        <begin position="28"/>
        <end position="37"/>
    </location>
</feature>
<dbReference type="Pfam" id="PF13286">
    <property type="entry name" value="HD_assoc"/>
    <property type="match status" value="1"/>
</dbReference>
<reference evidence="5 6" key="1">
    <citation type="journal article" date="2017" name="Antonie Van Leeuwenhoek">
        <title>Rhizobium rhizosphaerae sp. nov., a novel species isolated from rice rhizosphere.</title>
        <authorList>
            <person name="Zhao J.J."/>
            <person name="Zhang J."/>
            <person name="Zhang R.J."/>
            <person name="Zhang C.W."/>
            <person name="Yin H.Q."/>
            <person name="Zhang X.X."/>
        </authorList>
    </citation>
    <scope>NUCLEOTIDE SEQUENCE [LARGE SCALE GENOMIC DNA]</scope>
    <source>
        <strain evidence="5 6">KMM 241</strain>
    </source>
</reference>
<dbReference type="SUPFAM" id="SSF109604">
    <property type="entry name" value="HD-domain/PDEase-like"/>
    <property type="match status" value="1"/>
</dbReference>
<dbReference type="NCBIfam" id="NF041026">
    <property type="entry name" value="antiphage_dGTPase"/>
    <property type="match status" value="1"/>
</dbReference>
<dbReference type="PANTHER" id="PTHR11373">
    <property type="entry name" value="DEOXYNUCLEOSIDE TRIPHOSPHATE TRIPHOSPHOHYDROLASE"/>
    <property type="match status" value="1"/>
</dbReference>
<evidence type="ECO:0000259" key="4">
    <source>
        <dbReference type="PROSITE" id="PS51831"/>
    </source>
</evidence>
<feature type="domain" description="HD" evidence="4">
    <location>
        <begin position="72"/>
        <end position="267"/>
    </location>
</feature>
<evidence type="ECO:0000313" key="5">
    <source>
        <dbReference type="EMBL" id="GAC25818.1"/>
    </source>
</evidence>
<comment type="similarity">
    <text evidence="2">Belongs to the dGTPase family. Type 2 subfamily.</text>
</comment>
<evidence type="ECO:0000256" key="3">
    <source>
        <dbReference type="SAM" id="MobiDB-lite"/>
    </source>
</evidence>
<dbReference type="AlphaFoldDB" id="K6ZA41"/>
<dbReference type="InterPro" id="IPR026875">
    <property type="entry name" value="PHydrolase_assoc_dom"/>
</dbReference>
<dbReference type="NCBIfam" id="TIGR01353">
    <property type="entry name" value="dGTP_triPase"/>
    <property type="match status" value="1"/>
</dbReference>
<feature type="region of interest" description="Disordered" evidence="3">
    <location>
        <begin position="1"/>
        <end position="37"/>
    </location>
</feature>
<proteinExistence type="inferred from homology"/>
<dbReference type="RefSeq" id="WP_006993969.1">
    <property type="nucleotide sequence ID" value="NZ_BAEP01000070.1"/>
</dbReference>
<dbReference type="InterPro" id="IPR050135">
    <property type="entry name" value="dGTPase-like"/>
</dbReference>